<dbReference type="GO" id="GO:0005743">
    <property type="term" value="C:mitochondrial inner membrane"/>
    <property type="evidence" value="ECO:0007669"/>
    <property type="project" value="TreeGrafter"/>
</dbReference>
<dbReference type="GO" id="GO:0006704">
    <property type="term" value="P:glucocorticoid biosynthetic process"/>
    <property type="evidence" value="ECO:0007669"/>
    <property type="project" value="TreeGrafter"/>
</dbReference>
<dbReference type="GO" id="GO:0032342">
    <property type="term" value="P:aldosterone biosynthetic process"/>
    <property type="evidence" value="ECO:0007669"/>
    <property type="project" value="TreeGrafter"/>
</dbReference>
<keyword evidence="19" id="KW-1185">Reference proteome</keyword>
<feature type="binding site" description="axial binding residue" evidence="15">
    <location>
        <position position="456"/>
    </location>
    <ligand>
        <name>heme</name>
        <dbReference type="ChEBI" id="CHEBI:30413"/>
    </ligand>
    <ligandPart>
        <name>Fe</name>
        <dbReference type="ChEBI" id="CHEBI:18248"/>
    </ligandPart>
</feature>
<evidence type="ECO:0000256" key="14">
    <source>
        <dbReference type="ARBA" id="ARBA00042800"/>
    </source>
</evidence>
<dbReference type="OMA" id="RMGINSW"/>
<comment type="subcellular location">
    <subcellularLocation>
        <location evidence="2">Mitochondrion membrane</location>
    </subcellularLocation>
</comment>
<evidence type="ECO:0000256" key="3">
    <source>
        <dbReference type="ARBA" id="ARBA00010617"/>
    </source>
</evidence>
<dbReference type="PROSITE" id="PS00086">
    <property type="entry name" value="CYTOCHROME_P450"/>
    <property type="match status" value="1"/>
</dbReference>
<evidence type="ECO:0000256" key="4">
    <source>
        <dbReference type="ARBA" id="ARBA00012767"/>
    </source>
</evidence>
<evidence type="ECO:0000256" key="7">
    <source>
        <dbReference type="ARBA" id="ARBA00022946"/>
    </source>
</evidence>
<comment type="similarity">
    <text evidence="3 16">Belongs to the cytochrome P450 family.</text>
</comment>
<dbReference type="Gene3D" id="1.10.630.10">
    <property type="entry name" value="Cytochrome P450"/>
    <property type="match status" value="2"/>
</dbReference>
<dbReference type="GO" id="GO:0004507">
    <property type="term" value="F:steroid 11-beta-monooxygenase activity"/>
    <property type="evidence" value="ECO:0007669"/>
    <property type="project" value="UniProtKB-EC"/>
</dbReference>
<dbReference type="PANTHER" id="PTHR24279:SF1">
    <property type="entry name" value="CYTOCHROME P450 11B2, MITOCHONDRIAL"/>
    <property type="match status" value="1"/>
</dbReference>
<dbReference type="InterPro" id="IPR017972">
    <property type="entry name" value="Cyt_P450_CS"/>
</dbReference>
<feature type="compositionally biased region" description="Basic residues" evidence="17">
    <location>
        <begin position="49"/>
        <end position="59"/>
    </location>
</feature>
<evidence type="ECO:0000313" key="18">
    <source>
        <dbReference type="Ensembl" id="ENSFTIP00000010157.1"/>
    </source>
</evidence>
<evidence type="ECO:0000256" key="9">
    <source>
        <dbReference type="ARBA" id="ARBA00023004"/>
    </source>
</evidence>
<evidence type="ECO:0000256" key="1">
    <source>
        <dbReference type="ARBA" id="ARBA00001971"/>
    </source>
</evidence>
<dbReference type="Pfam" id="PF00067">
    <property type="entry name" value="p450"/>
    <property type="match status" value="2"/>
</dbReference>
<dbReference type="PANTHER" id="PTHR24279">
    <property type="entry name" value="CYTOCHROME P450"/>
    <property type="match status" value="1"/>
</dbReference>
<keyword evidence="7" id="KW-0809">Transit peptide</keyword>
<evidence type="ECO:0000256" key="10">
    <source>
        <dbReference type="ARBA" id="ARBA00023033"/>
    </source>
</evidence>
<dbReference type="SUPFAM" id="SSF48264">
    <property type="entry name" value="Cytochrome P450"/>
    <property type="match status" value="2"/>
</dbReference>
<proteinExistence type="inferred from homology"/>
<name>A0A8C4UFA8_FALTI</name>
<evidence type="ECO:0000256" key="12">
    <source>
        <dbReference type="ARBA" id="ARBA00023136"/>
    </source>
</evidence>
<reference evidence="18" key="1">
    <citation type="submission" date="2025-08" db="UniProtKB">
        <authorList>
            <consortium name="Ensembl"/>
        </authorList>
    </citation>
    <scope>IDENTIFICATION</scope>
</reference>
<evidence type="ECO:0000256" key="2">
    <source>
        <dbReference type="ARBA" id="ARBA00004325"/>
    </source>
</evidence>
<reference evidence="18" key="2">
    <citation type="submission" date="2025-09" db="UniProtKB">
        <authorList>
            <consortium name="Ensembl"/>
        </authorList>
    </citation>
    <scope>IDENTIFICATION</scope>
</reference>
<dbReference type="GO" id="GO:0008203">
    <property type="term" value="P:cholesterol metabolic process"/>
    <property type="evidence" value="ECO:0007669"/>
    <property type="project" value="TreeGrafter"/>
</dbReference>
<keyword evidence="12" id="KW-0472">Membrane</keyword>
<dbReference type="AlphaFoldDB" id="A0A8C4UFA8"/>
<protein>
    <recommendedName>
        <fullName evidence="4">steroid 11beta-monooxygenase</fullName>
        <ecNumber evidence="4">1.14.15.4</ecNumber>
    </recommendedName>
    <alternativeName>
        <fullName evidence="14">Cytochrome P450C11</fullName>
    </alternativeName>
</protein>
<dbReference type="InterPro" id="IPR002401">
    <property type="entry name" value="Cyt_P450_E_grp-I"/>
</dbReference>
<sequence length="509" mass="56906">MGAQLSKGHSGGPLWLGGIHRPHTSSRGERQGGPHHVGDDLGLGDIRGRRQRRGAGSRHRRMRARSWLWGQGGQRALCSGGAGGVPRAVQPYEAIPRDGRNQWLNLYRAWRSDGFQDFHYHMEGSFQRLGPIYRERVGTYDCVNVLLPRDAAQLFWAEGLFPRRMGIEAWSAHRRLRNHKCGVFLLNGQAWRSDRLALNREVLSPAGTQKFLPLLDAVARDFATAMRRRVQESPGRALTLDIHPLLFRFTLEASTYALYGERLGLLGGEAAGGAQRFLGALETMLRTTLPLLFVPPLLLRCLHPRLWQEHLQAWDTIFQHADENIQRIYREFCQGGPGGYGGIMAELLLQGQLPLDSIKANVTEFTAGGAGYWENWEGGDWTVTGGHWGILGGTGGVHSDLALSPPPQTLCQVALYSMGRSPAVFPNPERYDPSRWLSKDASSFKALAFGFGARQCIGRRLAEAEMMLFLIHVLHNFTIEAVSTEDIRTVFRFILMPEKSPLLTFRTLD</sequence>
<evidence type="ECO:0000256" key="11">
    <source>
        <dbReference type="ARBA" id="ARBA00023128"/>
    </source>
</evidence>
<dbReference type="GO" id="GO:0020037">
    <property type="term" value="F:heme binding"/>
    <property type="evidence" value="ECO:0007669"/>
    <property type="project" value="InterPro"/>
</dbReference>
<dbReference type="Ensembl" id="ENSFTIT00000010599.1">
    <property type="protein sequence ID" value="ENSFTIP00000010157.1"/>
    <property type="gene ID" value="ENSFTIG00000006818.1"/>
</dbReference>
<keyword evidence="9 15" id="KW-0408">Iron</keyword>
<dbReference type="InterPro" id="IPR036396">
    <property type="entry name" value="Cyt_P450_sf"/>
</dbReference>
<evidence type="ECO:0000313" key="19">
    <source>
        <dbReference type="Proteomes" id="UP000694562"/>
    </source>
</evidence>
<evidence type="ECO:0000256" key="17">
    <source>
        <dbReference type="SAM" id="MobiDB-lite"/>
    </source>
</evidence>
<dbReference type="GO" id="GO:0005506">
    <property type="term" value="F:iron ion binding"/>
    <property type="evidence" value="ECO:0007669"/>
    <property type="project" value="InterPro"/>
</dbReference>
<evidence type="ECO:0000256" key="13">
    <source>
        <dbReference type="ARBA" id="ARBA00023250"/>
    </source>
</evidence>
<feature type="region of interest" description="Disordered" evidence="17">
    <location>
        <begin position="1"/>
        <end position="59"/>
    </location>
</feature>
<keyword evidence="13" id="KW-0755">Steroidogenesis</keyword>
<dbReference type="InterPro" id="IPR050479">
    <property type="entry name" value="CYP11_CYP27_families"/>
</dbReference>
<dbReference type="Proteomes" id="UP000694562">
    <property type="component" value="Unplaced"/>
</dbReference>
<dbReference type="PRINTS" id="PR00463">
    <property type="entry name" value="EP450I"/>
</dbReference>
<keyword evidence="8 16" id="KW-0560">Oxidoreductase</keyword>
<evidence type="ECO:0000256" key="15">
    <source>
        <dbReference type="PIRSR" id="PIRSR602401-1"/>
    </source>
</evidence>
<keyword evidence="11" id="KW-0496">Mitochondrion</keyword>
<dbReference type="EC" id="1.14.15.4" evidence="4"/>
<feature type="compositionally biased region" description="Basic and acidic residues" evidence="17">
    <location>
        <begin position="26"/>
        <end position="39"/>
    </location>
</feature>
<keyword evidence="10 16" id="KW-0503">Monooxygenase</keyword>
<keyword evidence="6 15" id="KW-0479">Metal-binding</keyword>
<organism evidence="18 19">
    <name type="scientific">Falco tinnunculus</name>
    <name type="common">Common kestrel</name>
    <dbReference type="NCBI Taxonomy" id="100819"/>
    <lineage>
        <taxon>Eukaryota</taxon>
        <taxon>Metazoa</taxon>
        <taxon>Chordata</taxon>
        <taxon>Craniata</taxon>
        <taxon>Vertebrata</taxon>
        <taxon>Euteleostomi</taxon>
        <taxon>Archelosauria</taxon>
        <taxon>Archosauria</taxon>
        <taxon>Dinosauria</taxon>
        <taxon>Saurischia</taxon>
        <taxon>Theropoda</taxon>
        <taxon>Coelurosauria</taxon>
        <taxon>Aves</taxon>
        <taxon>Neognathae</taxon>
        <taxon>Neoaves</taxon>
        <taxon>Telluraves</taxon>
        <taxon>Australaves</taxon>
        <taxon>Falconiformes</taxon>
        <taxon>Falconidae</taxon>
        <taxon>Falco</taxon>
    </lineage>
</organism>
<comment type="cofactor">
    <cofactor evidence="1 15">
        <name>heme</name>
        <dbReference type="ChEBI" id="CHEBI:30413"/>
    </cofactor>
</comment>
<dbReference type="InterPro" id="IPR001128">
    <property type="entry name" value="Cyt_P450"/>
</dbReference>
<evidence type="ECO:0000256" key="6">
    <source>
        <dbReference type="ARBA" id="ARBA00022723"/>
    </source>
</evidence>
<evidence type="ECO:0000256" key="8">
    <source>
        <dbReference type="ARBA" id="ARBA00023002"/>
    </source>
</evidence>
<accession>A0A8C4UFA8</accession>
<keyword evidence="5 15" id="KW-0349">Heme</keyword>
<evidence type="ECO:0000256" key="16">
    <source>
        <dbReference type="RuleBase" id="RU000461"/>
    </source>
</evidence>
<dbReference type="GO" id="GO:0034650">
    <property type="term" value="P:cortisol metabolic process"/>
    <property type="evidence" value="ECO:0007669"/>
    <property type="project" value="TreeGrafter"/>
</dbReference>
<dbReference type="GO" id="GO:0047783">
    <property type="term" value="F:corticosterone 18-monooxygenase activity"/>
    <property type="evidence" value="ECO:0007669"/>
    <property type="project" value="TreeGrafter"/>
</dbReference>
<evidence type="ECO:0000256" key="5">
    <source>
        <dbReference type="ARBA" id="ARBA00022617"/>
    </source>
</evidence>
<dbReference type="GO" id="GO:0071375">
    <property type="term" value="P:cellular response to peptide hormone stimulus"/>
    <property type="evidence" value="ECO:0007669"/>
    <property type="project" value="TreeGrafter"/>
</dbReference>
<dbReference type="OrthoDB" id="9395790at2759"/>